<dbReference type="Proteomes" id="UP001461498">
    <property type="component" value="Unassembled WGS sequence"/>
</dbReference>
<keyword evidence="2" id="KW-1185">Reference proteome</keyword>
<dbReference type="AlphaFoldDB" id="A0AAW1DDK6"/>
<organism evidence="1 2">
    <name type="scientific">Rhynocoris fuscipes</name>
    <dbReference type="NCBI Taxonomy" id="488301"/>
    <lineage>
        <taxon>Eukaryota</taxon>
        <taxon>Metazoa</taxon>
        <taxon>Ecdysozoa</taxon>
        <taxon>Arthropoda</taxon>
        <taxon>Hexapoda</taxon>
        <taxon>Insecta</taxon>
        <taxon>Pterygota</taxon>
        <taxon>Neoptera</taxon>
        <taxon>Paraneoptera</taxon>
        <taxon>Hemiptera</taxon>
        <taxon>Heteroptera</taxon>
        <taxon>Panheteroptera</taxon>
        <taxon>Cimicomorpha</taxon>
        <taxon>Reduviidae</taxon>
        <taxon>Harpactorinae</taxon>
        <taxon>Harpactorini</taxon>
        <taxon>Rhynocoris</taxon>
    </lineage>
</organism>
<comment type="caution">
    <text evidence="1">The sequence shown here is derived from an EMBL/GenBank/DDBJ whole genome shotgun (WGS) entry which is preliminary data.</text>
</comment>
<sequence length="55" mass="6179">MSVNMIDPWIEFDNAMDLLSSRSFTGGAAASVFSHHFPSLSRRKHTSSRLHSKVM</sequence>
<gene>
    <name evidence="1" type="ORF">O3M35_006331</name>
</gene>
<protein>
    <submittedName>
        <fullName evidence="1">Uncharacterized protein</fullName>
    </submittedName>
</protein>
<accession>A0AAW1DDK6</accession>
<name>A0AAW1DDK6_9HEMI</name>
<reference evidence="1 2" key="1">
    <citation type="submission" date="2022-12" db="EMBL/GenBank/DDBJ databases">
        <title>Chromosome-level genome assembly of true bugs.</title>
        <authorList>
            <person name="Ma L."/>
            <person name="Li H."/>
        </authorList>
    </citation>
    <scope>NUCLEOTIDE SEQUENCE [LARGE SCALE GENOMIC DNA]</scope>
    <source>
        <strain evidence="1">Lab_2022b</strain>
    </source>
</reference>
<evidence type="ECO:0000313" key="2">
    <source>
        <dbReference type="Proteomes" id="UP001461498"/>
    </source>
</evidence>
<proteinExistence type="predicted"/>
<evidence type="ECO:0000313" key="1">
    <source>
        <dbReference type="EMBL" id="KAK9508876.1"/>
    </source>
</evidence>
<dbReference type="EMBL" id="JAPXFL010000003">
    <property type="protein sequence ID" value="KAK9508876.1"/>
    <property type="molecule type" value="Genomic_DNA"/>
</dbReference>